<dbReference type="Proteomes" id="UP000550354">
    <property type="component" value="Unassembled WGS sequence"/>
</dbReference>
<dbReference type="InterPro" id="IPR038056">
    <property type="entry name" value="YjbR-like_sf"/>
</dbReference>
<sequence length="121" mass="13684">MTWSEIEAFLLGFPDTETSTSWGMPGVKTGGRLVAWWRDQHDSPGCVAFKVDRAELDGLVEDSSTPYFTIEHFRKFDSNAVLVRPEDVDPDELREMLTDAWLVTAKPTVRKAWLAEHGEDA</sequence>
<keyword evidence="2" id="KW-1185">Reference proteome</keyword>
<dbReference type="InterPro" id="IPR058532">
    <property type="entry name" value="YjbR/MT2646/Rv2570-like"/>
</dbReference>
<name>A0A838X963_9ACTN</name>
<organism evidence="1 2">
    <name type="scientific">Aeromicrobium phoceense</name>
    <dbReference type="NCBI Taxonomy" id="2754045"/>
    <lineage>
        <taxon>Bacteria</taxon>
        <taxon>Bacillati</taxon>
        <taxon>Actinomycetota</taxon>
        <taxon>Actinomycetes</taxon>
        <taxon>Propionibacteriales</taxon>
        <taxon>Nocardioidaceae</taxon>
        <taxon>Aeromicrobium</taxon>
    </lineage>
</organism>
<gene>
    <name evidence="1" type="ORF">H1W00_06120</name>
</gene>
<evidence type="ECO:0000313" key="2">
    <source>
        <dbReference type="Proteomes" id="UP000550354"/>
    </source>
</evidence>
<dbReference type="GO" id="GO:0003677">
    <property type="term" value="F:DNA binding"/>
    <property type="evidence" value="ECO:0007669"/>
    <property type="project" value="UniProtKB-KW"/>
</dbReference>
<dbReference type="AlphaFoldDB" id="A0A838X963"/>
<protein>
    <submittedName>
        <fullName evidence="1">MmcQ/YjbR family DNA-binding protein</fullName>
    </submittedName>
</protein>
<reference evidence="1 2" key="1">
    <citation type="submission" date="2020-07" db="EMBL/GenBank/DDBJ databases">
        <title>Draft genome and description of Aeromicrobium phoceense strain Marseille-Q0843 isolated from healthy skin swab.</title>
        <authorList>
            <person name="Boxberger M."/>
            <person name="La Scola B."/>
        </authorList>
    </citation>
    <scope>NUCLEOTIDE SEQUENCE [LARGE SCALE GENOMIC DNA]</scope>
    <source>
        <strain evidence="1 2">Marseille-Q0843</strain>
    </source>
</reference>
<proteinExistence type="predicted"/>
<evidence type="ECO:0000313" key="1">
    <source>
        <dbReference type="EMBL" id="MBA4608049.1"/>
    </source>
</evidence>
<dbReference type="RefSeq" id="WP_181754576.1">
    <property type="nucleotide sequence ID" value="NZ_JACEOG010000001.1"/>
</dbReference>
<dbReference type="EMBL" id="JACEOG010000001">
    <property type="protein sequence ID" value="MBA4608049.1"/>
    <property type="molecule type" value="Genomic_DNA"/>
</dbReference>
<dbReference type="SUPFAM" id="SSF142906">
    <property type="entry name" value="YjbR-like"/>
    <property type="match status" value="1"/>
</dbReference>
<accession>A0A838X963</accession>
<keyword evidence="1" id="KW-0238">DNA-binding</keyword>
<comment type="caution">
    <text evidence="1">The sequence shown here is derived from an EMBL/GenBank/DDBJ whole genome shotgun (WGS) entry which is preliminary data.</text>
</comment>
<dbReference type="Pfam" id="PF04237">
    <property type="entry name" value="YjbR"/>
    <property type="match status" value="1"/>
</dbReference>